<dbReference type="AlphaFoldDB" id="A0A0N5B4I5"/>
<evidence type="ECO:0000313" key="2">
    <source>
        <dbReference type="WBParaSite" id="SPAL_0000098600.1"/>
    </source>
</evidence>
<protein>
    <submittedName>
        <fullName evidence="2">Transposase</fullName>
    </submittedName>
</protein>
<evidence type="ECO:0000313" key="1">
    <source>
        <dbReference type="Proteomes" id="UP000046392"/>
    </source>
</evidence>
<keyword evidence="1" id="KW-1185">Reference proteome</keyword>
<dbReference type="Proteomes" id="UP000046392">
    <property type="component" value="Unplaced"/>
</dbReference>
<reference evidence="2" key="1">
    <citation type="submission" date="2017-02" db="UniProtKB">
        <authorList>
            <consortium name="WormBaseParasite"/>
        </authorList>
    </citation>
    <scope>IDENTIFICATION</scope>
</reference>
<sequence length="89" mass="10327">MSQKISKWATRGTRVDDNFVISSKLTLIVNQRVFIPFNHYRKLFGQGSLTKDISFATEKACVNSNLKFLFPPFGFKTYYVVIKVDEKEK</sequence>
<organism evidence="1 2">
    <name type="scientific">Strongyloides papillosus</name>
    <name type="common">Intestinal threadworm</name>
    <dbReference type="NCBI Taxonomy" id="174720"/>
    <lineage>
        <taxon>Eukaryota</taxon>
        <taxon>Metazoa</taxon>
        <taxon>Ecdysozoa</taxon>
        <taxon>Nematoda</taxon>
        <taxon>Chromadorea</taxon>
        <taxon>Rhabditida</taxon>
        <taxon>Tylenchina</taxon>
        <taxon>Panagrolaimomorpha</taxon>
        <taxon>Strongyloidoidea</taxon>
        <taxon>Strongyloididae</taxon>
        <taxon>Strongyloides</taxon>
    </lineage>
</organism>
<name>A0A0N5B4I5_STREA</name>
<accession>A0A0N5B4I5</accession>
<proteinExistence type="predicted"/>
<dbReference type="WBParaSite" id="SPAL_0000098600.1">
    <property type="protein sequence ID" value="SPAL_0000098600.1"/>
    <property type="gene ID" value="SPAL_0000098600"/>
</dbReference>